<keyword evidence="2" id="KW-1185">Reference proteome</keyword>
<evidence type="ECO:0000313" key="1">
    <source>
        <dbReference type="EMBL" id="TCO19722.1"/>
    </source>
</evidence>
<comment type="caution">
    <text evidence="1">The sequence shown here is derived from an EMBL/GenBank/DDBJ whole genome shotgun (WGS) entry which is preliminary data.</text>
</comment>
<evidence type="ECO:0000313" key="2">
    <source>
        <dbReference type="Proteomes" id="UP000294508"/>
    </source>
</evidence>
<dbReference type="EMBL" id="SLWN01000013">
    <property type="protein sequence ID" value="TCO19722.1"/>
    <property type="molecule type" value="Genomic_DNA"/>
</dbReference>
<accession>A0A4R2H6F6</accession>
<gene>
    <name evidence="1" type="ORF">EV652_113121</name>
</gene>
<protein>
    <submittedName>
        <fullName evidence="1">Uncharacterized protein</fullName>
    </submittedName>
</protein>
<sequence length="139" mass="15138">MTDAPAGSTIEDMTLLRYLVNRSALLLRTVTLAHTGSDATIRTPGHHGPRPLMMPVATTRPVWLKFSQTAGQASLVPCVMAMHRSVEMHVARRAGVALTIQQLREAAVYSVTYDESVGRHVHEVFAPFGITYQPISGVS</sequence>
<name>A0A4R2H6F6_9ACTN</name>
<reference evidence="1 2" key="1">
    <citation type="journal article" date="2015" name="Stand. Genomic Sci.">
        <title>Genomic Encyclopedia of Bacterial and Archaeal Type Strains, Phase III: the genomes of soil and plant-associated and newly described type strains.</title>
        <authorList>
            <person name="Whitman W.B."/>
            <person name="Woyke T."/>
            <person name="Klenk H.P."/>
            <person name="Zhou Y."/>
            <person name="Lilburn T.G."/>
            <person name="Beck B.J."/>
            <person name="De Vos P."/>
            <person name="Vandamme P."/>
            <person name="Eisen J.A."/>
            <person name="Garrity G."/>
            <person name="Hugenholtz P."/>
            <person name="Kyrpides N.C."/>
        </authorList>
    </citation>
    <scope>NUCLEOTIDE SEQUENCE [LARGE SCALE GENOMIC DNA]</scope>
    <source>
        <strain evidence="1 2">VKM Ac-2572</strain>
    </source>
</reference>
<organism evidence="1 2">
    <name type="scientific">Kribbella steppae</name>
    <dbReference type="NCBI Taxonomy" id="2512223"/>
    <lineage>
        <taxon>Bacteria</taxon>
        <taxon>Bacillati</taxon>
        <taxon>Actinomycetota</taxon>
        <taxon>Actinomycetes</taxon>
        <taxon>Propionibacteriales</taxon>
        <taxon>Kribbellaceae</taxon>
        <taxon>Kribbella</taxon>
    </lineage>
</organism>
<dbReference type="AlphaFoldDB" id="A0A4R2H6F6"/>
<dbReference type="Proteomes" id="UP000294508">
    <property type="component" value="Unassembled WGS sequence"/>
</dbReference>
<proteinExistence type="predicted"/>